<sequence>MEVAKQALKTLLDSKTTEVAKYSEAKYADIKTTLEAAYVAAEGKKDSTSKEELANAKTILEAAVQKATSDKTAKDIDEAKKALKAVLDKKIEELAKYTIADAKYSLDAVKEKLEQAFTAGQTAHNKQQTTVDELNSAKTTLENAITTAGTEKTEVETLYNNTRNALLSRFAKMYEYKELHGINVELFDKYNEASVEFYNQGNKLDKEKLQSIKSKIDDAVNKAEQAKGTANKLTTSTQNIHLIKFNEVNEASSNSTLEDAIDPSNTLSIPFYAGPNGNEAIKKASELKFNFSVPTTIKSVRLQQYTRGDSGKDEGIASITVYGYTEGNQWQEIGKITGEGESAQQLQKIENVKVDVPADKLSTKYKIITLKSDKDTGKWWGIRDVEIIDGSDKRIYIETPIVVSSFSYPRYYLDAKRLKYKNEAPENNTYKRENLFDNNLATFNIYRHGVGDTQKSLKNDTLYLEFLKPMNIHSLTLHQDAVLKLNNIKVTLITEDNKTVEKTFDNTDNKVLFQVAGDDLNKKYKQVKIENLSDSTSFWQLNEIEIL</sequence>
<dbReference type="EMBL" id="CP040825">
    <property type="protein sequence ID" value="QCZ36955.1"/>
    <property type="molecule type" value="Genomic_DNA"/>
</dbReference>
<accession>A0A5B7XWQ8</accession>
<protein>
    <submittedName>
        <fullName evidence="1">Uncharacterized protein</fullName>
    </submittedName>
</protein>
<dbReference type="Gene3D" id="2.60.120.260">
    <property type="entry name" value="Galactose-binding domain-like"/>
    <property type="match status" value="2"/>
</dbReference>
<dbReference type="Proteomes" id="UP000305457">
    <property type="component" value="Chromosome"/>
</dbReference>
<evidence type="ECO:0000313" key="1">
    <source>
        <dbReference type="EMBL" id="QCZ36955.1"/>
    </source>
</evidence>
<dbReference type="RefSeq" id="WP_139592435.1">
    <property type="nucleotide sequence ID" value="NZ_CP040825.1"/>
</dbReference>
<dbReference type="OrthoDB" id="9760892at2"/>
<evidence type="ECO:0000313" key="2">
    <source>
        <dbReference type="Proteomes" id="UP000305457"/>
    </source>
</evidence>
<gene>
    <name evidence="1" type="ORF">FG904_03020</name>
</gene>
<reference evidence="1 2" key="1">
    <citation type="submission" date="2019-06" db="EMBL/GenBank/DDBJ databases">
        <title>Mycoplasma sp. 2F1A isolated from ostrich.</title>
        <authorList>
            <person name="Spergser J."/>
        </authorList>
    </citation>
    <scope>NUCLEOTIDE SEQUENCE [LARGE SCALE GENOMIC DNA]</scope>
    <source>
        <strain evidence="1 2">2F1A</strain>
    </source>
</reference>
<name>A0A5B7XWQ8_9MOLU</name>
<organism evidence="1 2">
    <name type="scientific">Mycoplasma nasistruthionis</name>
    <dbReference type="NCBI Taxonomy" id="353852"/>
    <lineage>
        <taxon>Bacteria</taxon>
        <taxon>Bacillati</taxon>
        <taxon>Mycoplasmatota</taxon>
        <taxon>Mollicutes</taxon>
        <taxon>Mycoplasmataceae</taxon>
        <taxon>Mycoplasma</taxon>
    </lineage>
</organism>
<proteinExistence type="predicted"/>
<dbReference type="KEGG" id="mnh:FG904_03020"/>
<dbReference type="AlphaFoldDB" id="A0A5B7XWQ8"/>